<dbReference type="EMBL" id="CAJVPI010000053">
    <property type="protein sequence ID" value="CAG8467800.1"/>
    <property type="molecule type" value="Genomic_DNA"/>
</dbReference>
<evidence type="ECO:0000313" key="2">
    <source>
        <dbReference type="Proteomes" id="UP000789739"/>
    </source>
</evidence>
<accession>A0A9N8W1K8</accession>
<gene>
    <name evidence="1" type="ORF">PBRASI_LOCUS920</name>
</gene>
<proteinExistence type="predicted"/>
<keyword evidence="2" id="KW-1185">Reference proteome</keyword>
<dbReference type="Proteomes" id="UP000789739">
    <property type="component" value="Unassembled WGS sequence"/>
</dbReference>
<comment type="caution">
    <text evidence="1">The sequence shown here is derived from an EMBL/GenBank/DDBJ whole genome shotgun (WGS) entry which is preliminary data.</text>
</comment>
<dbReference type="AlphaFoldDB" id="A0A9N8W1K8"/>
<protein>
    <submittedName>
        <fullName evidence="1">7258_t:CDS:1</fullName>
    </submittedName>
</protein>
<name>A0A9N8W1K8_9GLOM</name>
<evidence type="ECO:0000313" key="1">
    <source>
        <dbReference type="EMBL" id="CAG8467800.1"/>
    </source>
</evidence>
<sequence>MFDQYILDRNFRKARERLATEDSLPLQIGSGVSAKIYNNFIERQEAPGYKFELARDGKLFKVDMALEVHEEVVMRLSHFFHQANGVHYNPTSRKMKKIAPDLSIRPNKVHVQAPPTFTMRPVTRPD</sequence>
<reference evidence="1" key="1">
    <citation type="submission" date="2021-06" db="EMBL/GenBank/DDBJ databases">
        <authorList>
            <person name="Kallberg Y."/>
            <person name="Tangrot J."/>
            <person name="Rosling A."/>
        </authorList>
    </citation>
    <scope>NUCLEOTIDE SEQUENCE</scope>
    <source>
        <strain evidence="1">BR232B</strain>
    </source>
</reference>
<organism evidence="1 2">
    <name type="scientific">Paraglomus brasilianum</name>
    <dbReference type="NCBI Taxonomy" id="144538"/>
    <lineage>
        <taxon>Eukaryota</taxon>
        <taxon>Fungi</taxon>
        <taxon>Fungi incertae sedis</taxon>
        <taxon>Mucoromycota</taxon>
        <taxon>Glomeromycotina</taxon>
        <taxon>Glomeromycetes</taxon>
        <taxon>Paraglomerales</taxon>
        <taxon>Paraglomeraceae</taxon>
        <taxon>Paraglomus</taxon>
    </lineage>
</organism>